<reference evidence="2" key="1">
    <citation type="submission" date="2015-12" db="EMBL/GenBank/DDBJ databases">
        <title>De novo transcriptome assembly of four potential Pierce s Disease insect vectors from Arizona vineyards.</title>
        <authorList>
            <person name="Tassone E.E."/>
        </authorList>
    </citation>
    <scope>NUCLEOTIDE SEQUENCE</scope>
</reference>
<dbReference type="EMBL" id="GEDC01012880">
    <property type="protein sequence ID" value="JAS24418.1"/>
    <property type="molecule type" value="Transcribed_RNA"/>
</dbReference>
<feature type="non-terminal residue" evidence="2">
    <location>
        <position position="1"/>
    </location>
</feature>
<feature type="region of interest" description="Disordered" evidence="1">
    <location>
        <begin position="385"/>
        <end position="408"/>
    </location>
</feature>
<feature type="compositionally biased region" description="Low complexity" evidence="1">
    <location>
        <begin position="251"/>
        <end position="262"/>
    </location>
</feature>
<protein>
    <submittedName>
        <fullName evidence="2">Uncharacterized protein</fullName>
    </submittedName>
</protein>
<feature type="region of interest" description="Disordered" evidence="1">
    <location>
        <begin position="238"/>
        <end position="263"/>
    </location>
</feature>
<feature type="compositionally biased region" description="Polar residues" evidence="1">
    <location>
        <begin position="70"/>
        <end position="108"/>
    </location>
</feature>
<accession>A0A1B6DFD6</accession>
<feature type="compositionally biased region" description="Pro residues" evidence="1">
    <location>
        <begin position="1"/>
        <end position="13"/>
    </location>
</feature>
<name>A0A1B6DFD6_9HEMI</name>
<feature type="compositionally biased region" description="Basic and acidic residues" evidence="1">
    <location>
        <begin position="450"/>
        <end position="461"/>
    </location>
</feature>
<evidence type="ECO:0000256" key="1">
    <source>
        <dbReference type="SAM" id="MobiDB-lite"/>
    </source>
</evidence>
<feature type="region of interest" description="Disordered" evidence="1">
    <location>
        <begin position="60"/>
        <end position="120"/>
    </location>
</feature>
<organism evidence="2">
    <name type="scientific">Clastoptera arizonana</name>
    <name type="common">Arizona spittle bug</name>
    <dbReference type="NCBI Taxonomy" id="38151"/>
    <lineage>
        <taxon>Eukaryota</taxon>
        <taxon>Metazoa</taxon>
        <taxon>Ecdysozoa</taxon>
        <taxon>Arthropoda</taxon>
        <taxon>Hexapoda</taxon>
        <taxon>Insecta</taxon>
        <taxon>Pterygota</taxon>
        <taxon>Neoptera</taxon>
        <taxon>Paraneoptera</taxon>
        <taxon>Hemiptera</taxon>
        <taxon>Auchenorrhyncha</taxon>
        <taxon>Cercopoidea</taxon>
        <taxon>Clastopteridae</taxon>
        <taxon>Clastoptera</taxon>
    </lineage>
</organism>
<feature type="region of interest" description="Disordered" evidence="1">
    <location>
        <begin position="330"/>
        <end position="353"/>
    </location>
</feature>
<feature type="non-terminal residue" evidence="2">
    <location>
        <position position="627"/>
    </location>
</feature>
<proteinExistence type="predicted"/>
<dbReference type="AlphaFoldDB" id="A0A1B6DFD6"/>
<feature type="region of interest" description="Disordered" evidence="1">
    <location>
        <begin position="1"/>
        <end position="48"/>
    </location>
</feature>
<sequence>PQPGTYQTPPPQFQPSQYQHNQQQQKSQIFNRQPQSPVFRPQHTSAIFPQQVRSNQPFIQPQTHHHQQKYQEQYNHHSNQGQIASHQTRQNNQYTPSQLPTHITQQRPNFRPPQPHYEQQKNFFPNQQDILRHQQFQQQSHIPHQNIQQFRSQPIHVQQQSDTTNQFNQQIIQQNKPQQLPSKPIHPSFAAHYPQFNLQQNLPLQYNQAQHHNSQQNNPQNQAQQHLISNQNNLHQDSFKLNIKPPSTTLQQQNSYGQSQSNKKGIQVHNLNFPNGEIIPSIPKLEEHVGVQPGNNHHQHKNSQIITQSQINQQVQQTQYTPLVQQTPYTPQVQQGSHTQYNQQVQQGSQAQYTPQVQLQSSQSQHFHESQAPITTIIPNQSFSTGVFNHKSTSDQNNQQVSNHQNRQPVYSTTIKPTEIISNYKKNTLAYQSTTAKPTTEVIPETTSNPEKEKESEEKKQKNLAALPDEVPADIREQLLSSGILANADIQILDYDKVGDIPIESLPPEALENFYGAGSAPVPAVIAPNTPPKSNVDMKVVRYDPATQEGKNIEDSYIQDDATQLDSVVLNDSRYNRYLPVKVSGANFPLPDVPQLKGRLVNSVVVLAPVDYDFVKQAEEDAERAGR</sequence>
<feature type="compositionally biased region" description="Low complexity" evidence="1">
    <location>
        <begin position="14"/>
        <end position="33"/>
    </location>
</feature>
<evidence type="ECO:0000313" key="2">
    <source>
        <dbReference type="EMBL" id="JAS24418.1"/>
    </source>
</evidence>
<feature type="compositionally biased region" description="Polar residues" evidence="1">
    <location>
        <begin position="336"/>
        <end position="353"/>
    </location>
</feature>
<gene>
    <name evidence="2" type="ORF">g.1168</name>
</gene>
<feature type="region of interest" description="Disordered" evidence="1">
    <location>
        <begin position="435"/>
        <end position="467"/>
    </location>
</feature>